<feature type="region of interest" description="Disordered" evidence="1">
    <location>
        <begin position="82"/>
        <end position="110"/>
    </location>
</feature>
<reference evidence="2 3" key="1">
    <citation type="submission" date="2020-04" db="EMBL/GenBank/DDBJ databases">
        <title>The Whole Genome Analysis of High salt-tolerant Sphingobium yanoikuyae YC-XJ2 with Aryl organophosphorus flame retardants (aryl-OPFRs)-degrading capacity and characteristics of Related phosphotriesterase.</title>
        <authorList>
            <person name="Li X."/>
        </authorList>
    </citation>
    <scope>NUCLEOTIDE SEQUENCE [LARGE SCALE GENOMIC DNA]</scope>
    <source>
        <strain evidence="2 3">YC-XJ2</strain>
    </source>
</reference>
<evidence type="ECO:0000313" key="2">
    <source>
        <dbReference type="EMBL" id="QJR00906.1"/>
    </source>
</evidence>
<dbReference type="Proteomes" id="UP000502611">
    <property type="component" value="Chromosome"/>
</dbReference>
<accession>A0A6M4G1Z7</accession>
<dbReference type="RefSeq" id="WP_169859944.1">
    <property type="nucleotide sequence ID" value="NZ_CP053021.1"/>
</dbReference>
<protein>
    <submittedName>
        <fullName evidence="2">Uncharacterized protein</fullName>
    </submittedName>
</protein>
<organism evidence="2 3">
    <name type="scientific">Sphingobium yanoikuyae</name>
    <name type="common">Sphingomonas yanoikuyae</name>
    <dbReference type="NCBI Taxonomy" id="13690"/>
    <lineage>
        <taxon>Bacteria</taxon>
        <taxon>Pseudomonadati</taxon>
        <taxon>Pseudomonadota</taxon>
        <taxon>Alphaproteobacteria</taxon>
        <taxon>Sphingomonadales</taxon>
        <taxon>Sphingomonadaceae</taxon>
        <taxon>Sphingobium</taxon>
    </lineage>
</organism>
<sequence>MHELVHMVGPSVLTGICEDLLHACRAFFARVGDRCGWVSSTRHSHADKDVGNKVLHGEYPAKEVAVVIHLISPSCGGCTSHDSRTGGAVNRAPGEELSDEFGQLPMPSADGKLYRTDEVIS</sequence>
<proteinExistence type="predicted"/>
<name>A0A6M4G1Z7_SPHYA</name>
<evidence type="ECO:0000256" key="1">
    <source>
        <dbReference type="SAM" id="MobiDB-lite"/>
    </source>
</evidence>
<dbReference type="AlphaFoldDB" id="A0A6M4G1Z7"/>
<gene>
    <name evidence="2" type="ORF">HH800_01045</name>
</gene>
<dbReference type="EMBL" id="CP053021">
    <property type="protein sequence ID" value="QJR00906.1"/>
    <property type="molecule type" value="Genomic_DNA"/>
</dbReference>
<evidence type="ECO:0000313" key="3">
    <source>
        <dbReference type="Proteomes" id="UP000502611"/>
    </source>
</evidence>